<comment type="caution">
    <text evidence="2">The sequence shown here is derived from an EMBL/GenBank/DDBJ whole genome shotgun (WGS) entry which is preliminary data.</text>
</comment>
<protein>
    <recommendedName>
        <fullName evidence="4">Hemophore-related protein</fullName>
    </recommendedName>
</protein>
<name>A0A8J4DG97_9ACTN</name>
<sequence length="130" mass="13680">MRRRTIVTVAAAALVASAAGGVYATTRTTARTPCEAAHALVAHVQTSIRDDAKTIVFRAPDDSLPIWLGMTAMAEDLTSGRAENVEGEPSPDLLQALYEFSRTAPATTRDLTDPTGDVQKALAHITAACS</sequence>
<evidence type="ECO:0000313" key="2">
    <source>
        <dbReference type="EMBL" id="GII59477.1"/>
    </source>
</evidence>
<dbReference type="RefSeq" id="WP_203949524.1">
    <property type="nucleotide sequence ID" value="NZ_BOOR01000086.1"/>
</dbReference>
<evidence type="ECO:0000256" key="1">
    <source>
        <dbReference type="SAM" id="SignalP"/>
    </source>
</evidence>
<proteinExistence type="predicted"/>
<keyword evidence="1" id="KW-0732">Signal</keyword>
<gene>
    <name evidence="2" type="ORF">Pth03_78660</name>
</gene>
<reference evidence="2" key="1">
    <citation type="submission" date="2021-01" db="EMBL/GenBank/DDBJ databases">
        <title>Whole genome shotgun sequence of Planotetraspora thailandica NBRC 104271.</title>
        <authorList>
            <person name="Komaki H."/>
            <person name="Tamura T."/>
        </authorList>
    </citation>
    <scope>NUCLEOTIDE SEQUENCE</scope>
    <source>
        <strain evidence="2">NBRC 104271</strain>
    </source>
</reference>
<evidence type="ECO:0008006" key="4">
    <source>
        <dbReference type="Google" id="ProtNLM"/>
    </source>
</evidence>
<dbReference type="Proteomes" id="UP000605992">
    <property type="component" value="Unassembled WGS sequence"/>
</dbReference>
<accession>A0A8J4DG97</accession>
<organism evidence="2 3">
    <name type="scientific">Planotetraspora thailandica</name>
    <dbReference type="NCBI Taxonomy" id="487172"/>
    <lineage>
        <taxon>Bacteria</taxon>
        <taxon>Bacillati</taxon>
        <taxon>Actinomycetota</taxon>
        <taxon>Actinomycetes</taxon>
        <taxon>Streptosporangiales</taxon>
        <taxon>Streptosporangiaceae</taxon>
        <taxon>Planotetraspora</taxon>
    </lineage>
</organism>
<dbReference type="AlphaFoldDB" id="A0A8J4DG97"/>
<evidence type="ECO:0000313" key="3">
    <source>
        <dbReference type="Proteomes" id="UP000605992"/>
    </source>
</evidence>
<dbReference type="EMBL" id="BOOR01000086">
    <property type="protein sequence ID" value="GII59477.1"/>
    <property type="molecule type" value="Genomic_DNA"/>
</dbReference>
<feature type="signal peptide" evidence="1">
    <location>
        <begin position="1"/>
        <end position="24"/>
    </location>
</feature>
<feature type="chain" id="PRO_5035180010" description="Hemophore-related protein" evidence="1">
    <location>
        <begin position="25"/>
        <end position="130"/>
    </location>
</feature>
<keyword evidence="3" id="KW-1185">Reference proteome</keyword>